<gene>
    <name evidence="2" type="primary">VvCHDh000138_1</name>
    <name evidence="2" type="ORF">CK203_072534</name>
</gene>
<evidence type="ECO:0000313" key="2">
    <source>
        <dbReference type="EMBL" id="RVW56531.1"/>
    </source>
</evidence>
<evidence type="ECO:0000313" key="3">
    <source>
        <dbReference type="Proteomes" id="UP000288805"/>
    </source>
</evidence>
<comment type="caution">
    <text evidence="2">The sequence shown here is derived from an EMBL/GenBank/DDBJ whole genome shotgun (WGS) entry which is preliminary data.</text>
</comment>
<sequence>MSGLYTQNFSSARALSPHIRTAPDVESQYLTELLAEYQKLVPFMQVLPVCSRLLNQGSVSTMNSGSGFSAFS</sequence>
<dbReference type="Pfam" id="PF16544">
    <property type="entry name" value="STAR_dimer"/>
    <property type="match status" value="1"/>
</dbReference>
<accession>A0A438F9A2</accession>
<organism evidence="2 3">
    <name type="scientific">Vitis vinifera</name>
    <name type="common">Grape</name>
    <dbReference type="NCBI Taxonomy" id="29760"/>
    <lineage>
        <taxon>Eukaryota</taxon>
        <taxon>Viridiplantae</taxon>
        <taxon>Streptophyta</taxon>
        <taxon>Embryophyta</taxon>
        <taxon>Tracheophyta</taxon>
        <taxon>Spermatophyta</taxon>
        <taxon>Magnoliopsida</taxon>
        <taxon>eudicotyledons</taxon>
        <taxon>Gunneridae</taxon>
        <taxon>Pentapetalae</taxon>
        <taxon>rosids</taxon>
        <taxon>Vitales</taxon>
        <taxon>Vitaceae</taxon>
        <taxon>Viteae</taxon>
        <taxon>Vitis</taxon>
    </lineage>
</organism>
<dbReference type="Proteomes" id="UP000288805">
    <property type="component" value="Unassembled WGS sequence"/>
</dbReference>
<evidence type="ECO:0000259" key="1">
    <source>
        <dbReference type="Pfam" id="PF16544"/>
    </source>
</evidence>
<name>A0A438F9A2_VITVI</name>
<reference evidence="2 3" key="1">
    <citation type="journal article" date="2018" name="PLoS Genet.">
        <title>Population sequencing reveals clonal diversity and ancestral inbreeding in the grapevine cultivar Chardonnay.</title>
        <authorList>
            <person name="Roach M.J."/>
            <person name="Johnson D.L."/>
            <person name="Bohlmann J."/>
            <person name="van Vuuren H.J."/>
            <person name="Jones S.J."/>
            <person name="Pretorius I.S."/>
            <person name="Schmidt S.A."/>
            <person name="Borneman A.R."/>
        </authorList>
    </citation>
    <scope>NUCLEOTIDE SEQUENCE [LARGE SCALE GENOMIC DNA]</scope>
    <source>
        <strain evidence="3">cv. Chardonnay</strain>
        <tissue evidence="2">Leaf</tissue>
    </source>
</reference>
<proteinExistence type="predicted"/>
<dbReference type="EMBL" id="QGNW01001077">
    <property type="protein sequence ID" value="RVW56531.1"/>
    <property type="molecule type" value="Genomic_DNA"/>
</dbReference>
<dbReference type="AlphaFoldDB" id="A0A438F9A2"/>
<protein>
    <submittedName>
        <fullName evidence="2">KH domain-containing protein</fullName>
    </submittedName>
</protein>
<dbReference type="InterPro" id="IPR032377">
    <property type="entry name" value="STAR_dimer"/>
</dbReference>
<feature type="domain" description="STAR protein homodimerisation region" evidence="1">
    <location>
        <begin position="23"/>
        <end position="56"/>
    </location>
</feature>